<dbReference type="InterPro" id="IPR052677">
    <property type="entry name" value="Dinucleoside_ppp_hydrolase"/>
</dbReference>
<keyword evidence="1" id="KW-0812">Transmembrane</keyword>
<keyword evidence="1" id="KW-1133">Transmembrane helix</keyword>
<dbReference type="SUPFAM" id="SSF54197">
    <property type="entry name" value="HIT-like"/>
    <property type="match status" value="1"/>
</dbReference>
<evidence type="ECO:0000313" key="3">
    <source>
        <dbReference type="EMBL" id="ETE66916.1"/>
    </source>
</evidence>
<name>V8NY91_OPHHA</name>
<dbReference type="InterPro" id="IPR011146">
    <property type="entry name" value="HIT-like"/>
</dbReference>
<gene>
    <name evidence="3" type="ORF">L345_07298</name>
</gene>
<dbReference type="GO" id="GO:0072332">
    <property type="term" value="P:intrinsic apoptotic signaling pathway by p53 class mediator"/>
    <property type="evidence" value="ECO:0007669"/>
    <property type="project" value="TreeGrafter"/>
</dbReference>
<feature type="transmembrane region" description="Helical" evidence="1">
    <location>
        <begin position="21"/>
        <end position="47"/>
    </location>
</feature>
<organism evidence="3 4">
    <name type="scientific">Ophiophagus hannah</name>
    <name type="common">King cobra</name>
    <name type="synonym">Naja hannah</name>
    <dbReference type="NCBI Taxonomy" id="8665"/>
    <lineage>
        <taxon>Eukaryota</taxon>
        <taxon>Metazoa</taxon>
        <taxon>Chordata</taxon>
        <taxon>Craniata</taxon>
        <taxon>Vertebrata</taxon>
        <taxon>Euteleostomi</taxon>
        <taxon>Lepidosauria</taxon>
        <taxon>Squamata</taxon>
        <taxon>Bifurcata</taxon>
        <taxon>Unidentata</taxon>
        <taxon>Episquamata</taxon>
        <taxon>Toxicofera</taxon>
        <taxon>Serpentes</taxon>
        <taxon>Colubroidea</taxon>
        <taxon>Elapidae</taxon>
        <taxon>Elapinae</taxon>
        <taxon>Ophiophagus</taxon>
    </lineage>
</organism>
<dbReference type="Gene3D" id="3.30.428.10">
    <property type="entry name" value="HIT-like"/>
    <property type="match status" value="1"/>
</dbReference>
<dbReference type="GO" id="GO:0015964">
    <property type="term" value="P:diadenosine triphosphate catabolic process"/>
    <property type="evidence" value="ECO:0007669"/>
    <property type="project" value="TreeGrafter"/>
</dbReference>
<feature type="domain" description="HIT" evidence="2">
    <location>
        <begin position="354"/>
        <end position="411"/>
    </location>
</feature>
<dbReference type="GO" id="GO:0031625">
    <property type="term" value="F:ubiquitin protein ligase binding"/>
    <property type="evidence" value="ECO:0007669"/>
    <property type="project" value="TreeGrafter"/>
</dbReference>
<reference evidence="3 4" key="1">
    <citation type="journal article" date="2013" name="Proc. Natl. Acad. Sci. U.S.A.">
        <title>The king cobra genome reveals dynamic gene evolution and adaptation in the snake venom system.</title>
        <authorList>
            <person name="Vonk F.J."/>
            <person name="Casewell N.R."/>
            <person name="Henkel C.V."/>
            <person name="Heimberg A.M."/>
            <person name="Jansen H.J."/>
            <person name="McCleary R.J."/>
            <person name="Kerkkamp H.M."/>
            <person name="Vos R.A."/>
            <person name="Guerreiro I."/>
            <person name="Calvete J.J."/>
            <person name="Wuster W."/>
            <person name="Woods A.E."/>
            <person name="Logan J.M."/>
            <person name="Harrison R.A."/>
            <person name="Castoe T.A."/>
            <person name="de Koning A.P."/>
            <person name="Pollock D.D."/>
            <person name="Yandell M."/>
            <person name="Calderon D."/>
            <person name="Renjifo C."/>
            <person name="Currier R.B."/>
            <person name="Salgado D."/>
            <person name="Pla D."/>
            <person name="Sanz L."/>
            <person name="Hyder A.S."/>
            <person name="Ribeiro J.M."/>
            <person name="Arntzen J.W."/>
            <person name="van den Thillart G.E."/>
            <person name="Boetzer M."/>
            <person name="Pirovano W."/>
            <person name="Dirks R.P."/>
            <person name="Spaink H.P."/>
            <person name="Duboule D."/>
            <person name="McGlinn E."/>
            <person name="Kini R.M."/>
            <person name="Richardson M.K."/>
        </authorList>
    </citation>
    <scope>NUCLEOTIDE SEQUENCE</scope>
    <source>
        <tissue evidence="3">Blood</tissue>
    </source>
</reference>
<proteinExistence type="predicted"/>
<evidence type="ECO:0000256" key="1">
    <source>
        <dbReference type="SAM" id="Phobius"/>
    </source>
</evidence>
<dbReference type="GO" id="GO:0032435">
    <property type="term" value="P:negative regulation of proteasomal ubiquitin-dependent protein catabolic process"/>
    <property type="evidence" value="ECO:0007669"/>
    <property type="project" value="TreeGrafter"/>
</dbReference>
<dbReference type="GO" id="GO:0047710">
    <property type="term" value="F:bis(5'-adenosyl)-triphosphatase activity"/>
    <property type="evidence" value="ECO:0007669"/>
    <property type="project" value="TreeGrafter"/>
</dbReference>
<dbReference type="PANTHER" id="PTHR46981">
    <property type="entry name" value="BIS(5'-ADENOSYL)-TRIPHOSPHATASE"/>
    <property type="match status" value="1"/>
</dbReference>
<accession>V8NY91</accession>
<dbReference type="InterPro" id="IPR036265">
    <property type="entry name" value="HIT-like_sf"/>
</dbReference>
<dbReference type="EMBL" id="AZIM01001435">
    <property type="protein sequence ID" value="ETE66916.1"/>
    <property type="molecule type" value="Genomic_DNA"/>
</dbReference>
<evidence type="ECO:0000313" key="4">
    <source>
        <dbReference type="Proteomes" id="UP000018936"/>
    </source>
</evidence>
<dbReference type="GO" id="GO:0005634">
    <property type="term" value="C:nucleus"/>
    <property type="evidence" value="ECO:0007669"/>
    <property type="project" value="TreeGrafter"/>
</dbReference>
<dbReference type="Pfam" id="PF01230">
    <property type="entry name" value="HIT"/>
    <property type="match status" value="1"/>
</dbReference>
<protein>
    <recommendedName>
        <fullName evidence="2">HIT domain-containing protein</fullName>
    </recommendedName>
</protein>
<dbReference type="Proteomes" id="UP000018936">
    <property type="component" value="Unassembled WGS sequence"/>
</dbReference>
<dbReference type="GO" id="GO:0006163">
    <property type="term" value="P:purine nucleotide metabolic process"/>
    <property type="evidence" value="ECO:0007669"/>
    <property type="project" value="TreeGrafter"/>
</dbReference>
<feature type="non-terminal residue" evidence="3">
    <location>
        <position position="1"/>
    </location>
</feature>
<keyword evidence="1" id="KW-0472">Membrane</keyword>
<dbReference type="GO" id="GO:0005737">
    <property type="term" value="C:cytoplasm"/>
    <property type="evidence" value="ECO:0007669"/>
    <property type="project" value="TreeGrafter"/>
</dbReference>
<keyword evidence="4" id="KW-1185">Reference proteome</keyword>
<dbReference type="AlphaFoldDB" id="V8NY91"/>
<dbReference type="PANTHER" id="PTHR46981:SF1">
    <property type="entry name" value="BIS(5'-ADENOSYL)-TRIPHOSPHATASE"/>
    <property type="match status" value="1"/>
</dbReference>
<sequence>RTKKNTLRIGDYTVFKGKQRVLIGEIGLHFVSFLHRFLSFPFSLFLMEMKAYLNEKANMNPISSLQDQKYNFLQVNLLSSVNKRLFLPCFEKGFALLATSHPFTFETAMIEQRTSSDEGVNCFLVSNALHSAQDEFTHEAPRSLPQLPASKPTQLHLSHPELCRVAHCSSAATHNRTFCHVTCCAGTTTRGRTPQGSLRQCHHSWQEAAWCVVPLRTQAEALNEFLSKHKHMDIDVINTIEFQRMTDLGNACKVMRKQCLNHKLKALCRENGPYYILTDKAPVNSVGQSSEMKVSQEATLDHPRRNYIPSLHNDFAVTPRQTCNKAVLDSARTVHKIKTHFGICIECLHDSENVLICPLRPVERFRDLHPEEVADLFRTTQAVGNIVEQHFGGTSLTISVQDGPEAGQTVKLFSHWETNGENKLTEQTQNA</sequence>
<dbReference type="OrthoDB" id="680339at2759"/>
<comment type="caution">
    <text evidence="3">The sequence shown here is derived from an EMBL/GenBank/DDBJ whole genome shotgun (WGS) entry which is preliminary data.</text>
</comment>
<evidence type="ECO:0000259" key="2">
    <source>
        <dbReference type="Pfam" id="PF01230"/>
    </source>
</evidence>
<dbReference type="GO" id="GO:0005886">
    <property type="term" value="C:plasma membrane"/>
    <property type="evidence" value="ECO:0007669"/>
    <property type="project" value="TreeGrafter"/>
</dbReference>